<dbReference type="RefSeq" id="WP_025909458.1">
    <property type="nucleotide sequence ID" value="NZ_KQ758727.1"/>
</dbReference>
<evidence type="ECO:0000313" key="2">
    <source>
        <dbReference type="Proteomes" id="UP000053681"/>
    </source>
</evidence>
<evidence type="ECO:0000313" key="1">
    <source>
        <dbReference type="EMBL" id="KSU86130.1"/>
    </source>
</evidence>
<protein>
    <submittedName>
        <fullName evidence="1">Uncharacterized protein</fullName>
    </submittedName>
</protein>
<reference evidence="1 2" key="1">
    <citation type="submission" date="2015-11" db="EMBL/GenBank/DDBJ databases">
        <title>Bacillus caseinolyticus sp nov.</title>
        <authorList>
            <person name="Dastager S.G."/>
            <person name="Mawlankar R."/>
        </authorList>
    </citation>
    <scope>NUCLEOTIDE SEQUENCE [LARGE SCALE GENOMIC DNA]</scope>
    <source>
        <strain evidence="1 2">SGD-V-76</strain>
    </source>
</reference>
<organism evidence="1 2">
    <name type="scientific">Priestia veravalensis</name>
    <dbReference type="NCBI Taxonomy" id="1414648"/>
    <lineage>
        <taxon>Bacteria</taxon>
        <taxon>Bacillati</taxon>
        <taxon>Bacillota</taxon>
        <taxon>Bacilli</taxon>
        <taxon>Bacillales</taxon>
        <taxon>Bacillaceae</taxon>
        <taxon>Priestia</taxon>
    </lineage>
</organism>
<comment type="caution">
    <text evidence="1">The sequence shown here is derived from an EMBL/GenBank/DDBJ whole genome shotgun (WGS) entry which is preliminary data.</text>
</comment>
<dbReference type="EMBL" id="LNQP01000113">
    <property type="protein sequence ID" value="KSU86130.1"/>
    <property type="molecule type" value="Genomic_DNA"/>
</dbReference>
<accession>A0A0V8JGF3</accession>
<keyword evidence="2" id="KW-1185">Reference proteome</keyword>
<dbReference type="AlphaFoldDB" id="A0A0V8JGF3"/>
<dbReference type="Proteomes" id="UP000053681">
    <property type="component" value="Unassembled WGS sequence"/>
</dbReference>
<sequence length="115" mass="13509">MRKYIILDMPINDIKKVMIVDIKDEVNMFLYNTSDDVPSIGDYSFETLQEAEDFFSKEFSKEKDSIASWIYVPNPTKDCQEDIIKPVRIKAINTCNPQWGTYEELVNGKWIDIKF</sequence>
<name>A0A0V8JGF3_9BACI</name>
<gene>
    <name evidence="1" type="ORF">AS180_20375</name>
</gene>
<proteinExistence type="predicted"/>